<evidence type="ECO:0000256" key="1">
    <source>
        <dbReference type="SAM" id="MobiDB-lite"/>
    </source>
</evidence>
<dbReference type="GO" id="GO:0032049">
    <property type="term" value="P:cardiolipin biosynthetic process"/>
    <property type="evidence" value="ECO:0007669"/>
    <property type="project" value="UniProtKB-ARBA"/>
</dbReference>
<dbReference type="OrthoDB" id="9997422at2759"/>
<dbReference type="InterPro" id="IPR025202">
    <property type="entry name" value="PLD-like_dom"/>
</dbReference>
<protein>
    <recommendedName>
        <fullName evidence="2">PLD phosphodiesterase domain-containing protein</fullName>
    </recommendedName>
</protein>
<evidence type="ECO:0000313" key="4">
    <source>
        <dbReference type="Proteomes" id="UP000193986"/>
    </source>
</evidence>
<dbReference type="AlphaFoldDB" id="A0A1Y2AUN0"/>
<accession>A0A1Y2AUN0</accession>
<dbReference type="PANTHER" id="PTHR21248:SF22">
    <property type="entry name" value="PHOSPHOLIPASE D"/>
    <property type="match status" value="1"/>
</dbReference>
<dbReference type="PROSITE" id="PS50035">
    <property type="entry name" value="PLD"/>
    <property type="match status" value="1"/>
</dbReference>
<sequence length="898" mass="100327">MSATPALGPPINDTNEPYTQPIGAPPPSPPLTPKQAVNGTHPLENGNVSDEHTPVDRVSTPGPYPQPTAPSHPSIANAKLISNHLEAYPHHSAGRAINTLFPKPHPIIRLLKRFAVKHSVISGLSEKEEKHWQTEGTLLRKKAGWKLEGEEGDGTVISELFWKMYLSLMPTLQRDPLSGLVPPDLLGSTSTMPLTIISLIPDIMQHYHDVIIRARKEVFLATNYWQPSNSVNTISGSLRQLSDLVLKEKRERVVVKIIYDRGAWSQFLNAHAPVQTDGWSPLDIPTPDEIKGLHLEVVNYHRMLLGTFHAKFLIVDRKVALINSNNIQDRPNLELMSHLEGPIVDSFYEVALHSWWNKFNPPLPCMSTPYRPPTDKYGHPQYLFQHHNPYFDDIEILKAAKAARLLLRRQTKDLDLELETGRERFRDAVKKVVDQQRSALADWKPGEELEKRAQDAMEQLRDFRDRLGHSMGMPSRPGSRSNSRGPSRRASAMDTTLHPDPATQAATAQNAVINAPSEAPSSPTLAEHPKLKVVVPKDGPHVAFAPMDSQDAVTMSPVEATKSQPLLASDMVDSPAASSLRLALGEGTPVNEKGERLPVTAQTPDEMEKPARLTATRADSEMPPEGAGSKRMYKMAKMFNAAGVLSEAWATVDNDDELDNFKPHVVHKPHEPLPMAMVCRKPHGFPGHHDIRNPQNAAWLAGFRYAKKNCFVQTPTLNARPIVRAIIQACQRGVEVTLLLDLGFNDKGESIPFQGGTNEEVVERLYKQLRKVNKEQFLKVYWYTGKDQVRPLNAVKKQRNCHIKFAAYDDEVLIIGNGNQDSQSWFHSQEINIMVDSKQIITEMMETLLSNQNTMRYGLVDTDGIWRDKHGKTLEDYGATAKGAFRGLSAFMTFAKSI</sequence>
<dbReference type="Pfam" id="PF13091">
    <property type="entry name" value="PLDc_2"/>
    <property type="match status" value="1"/>
</dbReference>
<dbReference type="Gene3D" id="3.30.870.10">
    <property type="entry name" value="Endonuclease Chain A"/>
    <property type="match status" value="2"/>
</dbReference>
<comment type="caution">
    <text evidence="3">The sequence shown here is derived from an EMBL/GenBank/DDBJ whole genome shotgun (WGS) entry which is preliminary data.</text>
</comment>
<dbReference type="Proteomes" id="UP000193986">
    <property type="component" value="Unassembled WGS sequence"/>
</dbReference>
<dbReference type="GO" id="GO:0030572">
    <property type="term" value="F:phosphatidyltransferase activity"/>
    <property type="evidence" value="ECO:0007669"/>
    <property type="project" value="UniProtKB-ARBA"/>
</dbReference>
<dbReference type="STRING" id="71784.A0A1Y2AUN0"/>
<proteinExistence type="predicted"/>
<feature type="region of interest" description="Disordered" evidence="1">
    <location>
        <begin position="467"/>
        <end position="500"/>
    </location>
</feature>
<feature type="region of interest" description="Disordered" evidence="1">
    <location>
        <begin position="1"/>
        <end position="73"/>
    </location>
</feature>
<gene>
    <name evidence="3" type="ORF">BCR39DRAFT_541162</name>
</gene>
<dbReference type="InParanoid" id="A0A1Y2AUN0"/>
<dbReference type="EMBL" id="MCFC01000048">
    <property type="protein sequence ID" value="ORY26303.1"/>
    <property type="molecule type" value="Genomic_DNA"/>
</dbReference>
<keyword evidence="4" id="KW-1185">Reference proteome</keyword>
<dbReference type="SUPFAM" id="SSF56024">
    <property type="entry name" value="Phospholipase D/nuclease"/>
    <property type="match status" value="2"/>
</dbReference>
<dbReference type="InterPro" id="IPR001736">
    <property type="entry name" value="PLipase_D/transphosphatidylase"/>
</dbReference>
<evidence type="ECO:0000259" key="2">
    <source>
        <dbReference type="PROSITE" id="PS50035"/>
    </source>
</evidence>
<name>A0A1Y2AUN0_9TREE</name>
<dbReference type="CDD" id="cd00138">
    <property type="entry name" value="PLDc_SF"/>
    <property type="match status" value="2"/>
</dbReference>
<dbReference type="PANTHER" id="PTHR21248">
    <property type="entry name" value="CARDIOLIPIN SYNTHASE"/>
    <property type="match status" value="1"/>
</dbReference>
<feature type="compositionally biased region" description="Pro residues" evidence="1">
    <location>
        <begin position="23"/>
        <end position="32"/>
    </location>
</feature>
<evidence type="ECO:0000313" key="3">
    <source>
        <dbReference type="EMBL" id="ORY26303.1"/>
    </source>
</evidence>
<reference evidence="3 4" key="1">
    <citation type="submission" date="2016-07" db="EMBL/GenBank/DDBJ databases">
        <title>Pervasive Adenine N6-methylation of Active Genes in Fungi.</title>
        <authorList>
            <consortium name="DOE Joint Genome Institute"/>
            <person name="Mondo S.J."/>
            <person name="Dannebaum R.O."/>
            <person name="Kuo R.C."/>
            <person name="Labutti K."/>
            <person name="Haridas S."/>
            <person name="Kuo A."/>
            <person name="Salamov A."/>
            <person name="Ahrendt S.R."/>
            <person name="Lipzen A."/>
            <person name="Sullivan W."/>
            <person name="Andreopoulos W.B."/>
            <person name="Clum A."/>
            <person name="Lindquist E."/>
            <person name="Daum C."/>
            <person name="Ramamoorthy G.K."/>
            <person name="Gryganskyi A."/>
            <person name="Culley D."/>
            <person name="Magnuson J.K."/>
            <person name="James T.Y."/>
            <person name="O'Malley M.A."/>
            <person name="Stajich J.E."/>
            <person name="Spatafora J.W."/>
            <person name="Visel A."/>
            <person name="Grigoriev I.V."/>
        </authorList>
    </citation>
    <scope>NUCLEOTIDE SEQUENCE [LARGE SCALE GENOMIC DNA]</scope>
    <source>
        <strain evidence="3 4">68-887.2</strain>
    </source>
</reference>
<feature type="compositionally biased region" description="Low complexity" evidence="1">
    <location>
        <begin position="474"/>
        <end position="492"/>
    </location>
</feature>
<organism evidence="3 4">
    <name type="scientific">Naematelia encephala</name>
    <dbReference type="NCBI Taxonomy" id="71784"/>
    <lineage>
        <taxon>Eukaryota</taxon>
        <taxon>Fungi</taxon>
        <taxon>Dikarya</taxon>
        <taxon>Basidiomycota</taxon>
        <taxon>Agaricomycotina</taxon>
        <taxon>Tremellomycetes</taxon>
        <taxon>Tremellales</taxon>
        <taxon>Naemateliaceae</taxon>
        <taxon>Naematelia</taxon>
    </lineage>
</organism>
<feature type="domain" description="PLD phosphodiesterase" evidence="2">
    <location>
        <begin position="304"/>
        <end position="331"/>
    </location>
</feature>